<accession>A0A5B7G5U9</accession>
<comment type="caution">
    <text evidence="1">The sequence shown here is derived from an EMBL/GenBank/DDBJ whole genome shotgun (WGS) entry which is preliminary data.</text>
</comment>
<protein>
    <submittedName>
        <fullName evidence="1">Uncharacterized protein</fullName>
    </submittedName>
</protein>
<dbReference type="Proteomes" id="UP000324222">
    <property type="component" value="Unassembled WGS sequence"/>
</dbReference>
<name>A0A5B7G5U9_PORTR</name>
<keyword evidence="2" id="KW-1185">Reference proteome</keyword>
<organism evidence="1 2">
    <name type="scientific">Portunus trituberculatus</name>
    <name type="common">Swimming crab</name>
    <name type="synonym">Neptunus trituberculatus</name>
    <dbReference type="NCBI Taxonomy" id="210409"/>
    <lineage>
        <taxon>Eukaryota</taxon>
        <taxon>Metazoa</taxon>
        <taxon>Ecdysozoa</taxon>
        <taxon>Arthropoda</taxon>
        <taxon>Crustacea</taxon>
        <taxon>Multicrustacea</taxon>
        <taxon>Malacostraca</taxon>
        <taxon>Eumalacostraca</taxon>
        <taxon>Eucarida</taxon>
        <taxon>Decapoda</taxon>
        <taxon>Pleocyemata</taxon>
        <taxon>Brachyura</taxon>
        <taxon>Eubrachyura</taxon>
        <taxon>Portunoidea</taxon>
        <taxon>Portunidae</taxon>
        <taxon>Portuninae</taxon>
        <taxon>Portunus</taxon>
    </lineage>
</organism>
<evidence type="ECO:0000313" key="1">
    <source>
        <dbReference type="EMBL" id="MPC55590.1"/>
    </source>
</evidence>
<evidence type="ECO:0000313" key="2">
    <source>
        <dbReference type="Proteomes" id="UP000324222"/>
    </source>
</evidence>
<proteinExistence type="predicted"/>
<sequence length="56" mass="6633">MVSSPVSLSQEEQSQALVTRTRKAKKLKWPQQLSLLQRRRALLRRRLSQYVEWPLG</sequence>
<dbReference type="EMBL" id="VSRR010013297">
    <property type="protein sequence ID" value="MPC55590.1"/>
    <property type="molecule type" value="Genomic_DNA"/>
</dbReference>
<reference evidence="1 2" key="1">
    <citation type="submission" date="2019-05" db="EMBL/GenBank/DDBJ databases">
        <title>Another draft genome of Portunus trituberculatus and its Hox gene families provides insights of decapod evolution.</title>
        <authorList>
            <person name="Jeong J.-H."/>
            <person name="Song I."/>
            <person name="Kim S."/>
            <person name="Choi T."/>
            <person name="Kim D."/>
            <person name="Ryu S."/>
            <person name="Kim W."/>
        </authorList>
    </citation>
    <scope>NUCLEOTIDE SEQUENCE [LARGE SCALE GENOMIC DNA]</scope>
    <source>
        <tissue evidence="1">Muscle</tissue>
    </source>
</reference>
<gene>
    <name evidence="1" type="ORF">E2C01_049532</name>
</gene>
<dbReference type="AlphaFoldDB" id="A0A5B7G5U9"/>